<dbReference type="RefSeq" id="WP_185134935.1">
    <property type="nucleotide sequence ID" value="NZ_BORM01000017.1"/>
</dbReference>
<accession>A0A841TRM3</accession>
<protein>
    <submittedName>
        <fullName evidence="3">YdcF family protein</fullName>
    </submittedName>
</protein>
<dbReference type="EMBL" id="JACJVR010000019">
    <property type="protein sequence ID" value="MBB6690946.1"/>
    <property type="molecule type" value="Genomic_DNA"/>
</dbReference>
<dbReference type="PANTHER" id="PTHR30336">
    <property type="entry name" value="INNER MEMBRANE PROTEIN, PROBABLE PERMEASE"/>
    <property type="match status" value="1"/>
</dbReference>
<dbReference type="AlphaFoldDB" id="A0A841TRM3"/>
<dbReference type="InterPro" id="IPR014729">
    <property type="entry name" value="Rossmann-like_a/b/a_fold"/>
</dbReference>
<dbReference type="InterPro" id="IPR003848">
    <property type="entry name" value="DUF218"/>
</dbReference>
<keyword evidence="1" id="KW-0812">Transmembrane</keyword>
<evidence type="ECO:0000256" key="1">
    <source>
        <dbReference type="SAM" id="Phobius"/>
    </source>
</evidence>
<evidence type="ECO:0000259" key="2">
    <source>
        <dbReference type="Pfam" id="PF02698"/>
    </source>
</evidence>
<feature type="domain" description="DUF218" evidence="2">
    <location>
        <begin position="76"/>
        <end position="242"/>
    </location>
</feature>
<dbReference type="GO" id="GO:0005886">
    <property type="term" value="C:plasma membrane"/>
    <property type="evidence" value="ECO:0007669"/>
    <property type="project" value="TreeGrafter"/>
</dbReference>
<dbReference type="Proteomes" id="UP000553776">
    <property type="component" value="Unassembled WGS sequence"/>
</dbReference>
<dbReference type="GO" id="GO:0043164">
    <property type="term" value="P:Gram-negative-bacterium-type cell wall biogenesis"/>
    <property type="evidence" value="ECO:0007669"/>
    <property type="project" value="TreeGrafter"/>
</dbReference>
<evidence type="ECO:0000313" key="3">
    <source>
        <dbReference type="EMBL" id="MBB6690946.1"/>
    </source>
</evidence>
<dbReference type="Gene3D" id="3.40.50.620">
    <property type="entry name" value="HUPs"/>
    <property type="match status" value="1"/>
</dbReference>
<gene>
    <name evidence="3" type="ORF">H7B90_05960</name>
</gene>
<dbReference type="PANTHER" id="PTHR30336:SF4">
    <property type="entry name" value="ENVELOPE BIOGENESIS FACTOR ELYC"/>
    <property type="match status" value="1"/>
</dbReference>
<dbReference type="GO" id="GO:0000270">
    <property type="term" value="P:peptidoglycan metabolic process"/>
    <property type="evidence" value="ECO:0007669"/>
    <property type="project" value="TreeGrafter"/>
</dbReference>
<dbReference type="InterPro" id="IPR051599">
    <property type="entry name" value="Cell_Envelope_Assoc"/>
</dbReference>
<evidence type="ECO:0000313" key="4">
    <source>
        <dbReference type="Proteomes" id="UP000553776"/>
    </source>
</evidence>
<dbReference type="Pfam" id="PF02698">
    <property type="entry name" value="DUF218"/>
    <property type="match status" value="1"/>
</dbReference>
<reference evidence="3 4" key="1">
    <citation type="submission" date="2020-08" db="EMBL/GenBank/DDBJ databases">
        <title>Cohnella phylogeny.</title>
        <authorList>
            <person name="Dunlap C."/>
        </authorList>
    </citation>
    <scope>NUCLEOTIDE SEQUENCE [LARGE SCALE GENOMIC DNA]</scope>
    <source>
        <strain evidence="3 4">DSM 25239</strain>
    </source>
</reference>
<name>A0A841TRM3_9BACL</name>
<keyword evidence="4" id="KW-1185">Reference proteome</keyword>
<feature type="transmembrane region" description="Helical" evidence="1">
    <location>
        <begin position="36"/>
        <end position="60"/>
    </location>
</feature>
<sequence>MIYLIKFIYSFVLPPGLFVVLLLLLVLWLWKRQRKPAVALLAITLLFYLSATQLVSHALIGSLEKRYPQPSEVQGDVIVVLGGGATSSTPDIDGEGNLSGAAANRLLVAVRLHRSTGLPILFSGGQVFSDTGNEANIAKRQLLGLGVPEEAILVENRSLNTEQNAVNTAELLKEKGYDSPVLVTSAFHMPRSVLEFKQAGVKVQPYPADYWTNGRFAFYPGRLAPNAESVQITGLALKEYLGLLAARIL</sequence>
<keyword evidence="1" id="KW-0472">Membrane</keyword>
<proteinExistence type="predicted"/>
<feature type="transmembrane region" description="Helical" evidence="1">
    <location>
        <begin position="7"/>
        <end position="30"/>
    </location>
</feature>
<keyword evidence="1" id="KW-1133">Transmembrane helix</keyword>
<comment type="caution">
    <text evidence="3">The sequence shown here is derived from an EMBL/GenBank/DDBJ whole genome shotgun (WGS) entry which is preliminary data.</text>
</comment>
<organism evidence="3 4">
    <name type="scientific">Cohnella xylanilytica</name>
    <dbReference type="NCBI Taxonomy" id="557555"/>
    <lineage>
        <taxon>Bacteria</taxon>
        <taxon>Bacillati</taxon>
        <taxon>Bacillota</taxon>
        <taxon>Bacilli</taxon>
        <taxon>Bacillales</taxon>
        <taxon>Paenibacillaceae</taxon>
        <taxon>Cohnella</taxon>
    </lineage>
</organism>
<dbReference type="CDD" id="cd06259">
    <property type="entry name" value="YdcF-like"/>
    <property type="match status" value="1"/>
</dbReference>